<feature type="domain" description="HNH" evidence="1">
    <location>
        <begin position="45"/>
        <end position="91"/>
    </location>
</feature>
<dbReference type="InterPro" id="IPR003615">
    <property type="entry name" value="HNH_nuc"/>
</dbReference>
<dbReference type="GO" id="GO:0008270">
    <property type="term" value="F:zinc ion binding"/>
    <property type="evidence" value="ECO:0007669"/>
    <property type="project" value="InterPro"/>
</dbReference>
<name>A0A3P1SXI6_9GAMM</name>
<dbReference type="EMBL" id="RQXV01000001">
    <property type="protein sequence ID" value="RRD01819.1"/>
    <property type="molecule type" value="Genomic_DNA"/>
</dbReference>
<keyword evidence="3" id="KW-1185">Reference proteome</keyword>
<dbReference type="InterPro" id="IPR002711">
    <property type="entry name" value="HNH"/>
</dbReference>
<dbReference type="OrthoDB" id="9802901at2"/>
<proteinExistence type="predicted"/>
<protein>
    <submittedName>
        <fullName evidence="2">HNH endonuclease</fullName>
    </submittedName>
</protein>
<organism evidence="2 3">
    <name type="scientific">Amphritea balenae</name>
    <dbReference type="NCBI Taxonomy" id="452629"/>
    <lineage>
        <taxon>Bacteria</taxon>
        <taxon>Pseudomonadati</taxon>
        <taxon>Pseudomonadota</taxon>
        <taxon>Gammaproteobacteria</taxon>
        <taxon>Oceanospirillales</taxon>
        <taxon>Oceanospirillaceae</taxon>
        <taxon>Amphritea</taxon>
    </lineage>
</organism>
<accession>A0A3P1SXI6</accession>
<evidence type="ECO:0000259" key="1">
    <source>
        <dbReference type="Pfam" id="PF01844"/>
    </source>
</evidence>
<dbReference type="GO" id="GO:0004519">
    <property type="term" value="F:endonuclease activity"/>
    <property type="evidence" value="ECO:0007669"/>
    <property type="project" value="UniProtKB-KW"/>
</dbReference>
<evidence type="ECO:0000313" key="3">
    <source>
        <dbReference type="Proteomes" id="UP000267535"/>
    </source>
</evidence>
<dbReference type="AlphaFoldDB" id="A0A3P1SXI6"/>
<sequence>MNITTRTSSITNAFINSIIPVITPSINDIREALAILALEPESLLCAYCGDPSTEWDHLRAIVKDKRPTGYISEIRNLVPACGKCNQSKGNKEWSIWIVGDAPQAPKQRGIQDLEARMQRLHKYEEWGDVKPLNLEELIGEDLWEQHWKHWDTILRHMNEAQSTAVEVRQRVLDRLSSKSTDD</sequence>
<reference evidence="2 3" key="1">
    <citation type="submission" date="2018-11" db="EMBL/GenBank/DDBJ databases">
        <title>The draft genome sequence of Amphritea balenae JAMM 1525T.</title>
        <authorList>
            <person name="Fang Z."/>
            <person name="Zhang Y."/>
            <person name="Han X."/>
        </authorList>
    </citation>
    <scope>NUCLEOTIDE SEQUENCE [LARGE SCALE GENOMIC DNA]</scope>
    <source>
        <strain evidence="2 3">JAMM 1525</strain>
    </source>
</reference>
<dbReference type="Pfam" id="PF01844">
    <property type="entry name" value="HNH"/>
    <property type="match status" value="1"/>
</dbReference>
<comment type="caution">
    <text evidence="2">The sequence shown here is derived from an EMBL/GenBank/DDBJ whole genome shotgun (WGS) entry which is preliminary data.</text>
</comment>
<dbReference type="Gene3D" id="1.10.30.50">
    <property type="match status" value="1"/>
</dbReference>
<gene>
    <name evidence="2" type="ORF">EHS89_01600</name>
</gene>
<dbReference type="GO" id="GO:0003676">
    <property type="term" value="F:nucleic acid binding"/>
    <property type="evidence" value="ECO:0007669"/>
    <property type="project" value="InterPro"/>
</dbReference>
<keyword evidence="2" id="KW-0378">Hydrolase</keyword>
<keyword evidence="2" id="KW-0255">Endonuclease</keyword>
<keyword evidence="2" id="KW-0540">Nuclease</keyword>
<dbReference type="CDD" id="cd00085">
    <property type="entry name" value="HNHc"/>
    <property type="match status" value="1"/>
</dbReference>
<dbReference type="Proteomes" id="UP000267535">
    <property type="component" value="Unassembled WGS sequence"/>
</dbReference>
<evidence type="ECO:0000313" key="2">
    <source>
        <dbReference type="EMBL" id="RRD01819.1"/>
    </source>
</evidence>